<feature type="non-terminal residue" evidence="2">
    <location>
        <position position="153"/>
    </location>
</feature>
<keyword evidence="3" id="KW-1185">Reference proteome</keyword>
<keyword evidence="1" id="KW-0175">Coiled coil</keyword>
<evidence type="ECO:0000256" key="1">
    <source>
        <dbReference type="SAM" id="Coils"/>
    </source>
</evidence>
<protein>
    <submittedName>
        <fullName evidence="2">Pentatricopeptide repeat-containing protein</fullName>
    </submittedName>
</protein>
<evidence type="ECO:0000313" key="2">
    <source>
        <dbReference type="EMBL" id="MCI31630.1"/>
    </source>
</evidence>
<feature type="coiled-coil region" evidence="1">
    <location>
        <begin position="1"/>
        <end position="66"/>
    </location>
</feature>
<organism evidence="2 3">
    <name type="scientific">Trifolium medium</name>
    <dbReference type="NCBI Taxonomy" id="97028"/>
    <lineage>
        <taxon>Eukaryota</taxon>
        <taxon>Viridiplantae</taxon>
        <taxon>Streptophyta</taxon>
        <taxon>Embryophyta</taxon>
        <taxon>Tracheophyta</taxon>
        <taxon>Spermatophyta</taxon>
        <taxon>Magnoliopsida</taxon>
        <taxon>eudicotyledons</taxon>
        <taxon>Gunneridae</taxon>
        <taxon>Pentapetalae</taxon>
        <taxon>rosids</taxon>
        <taxon>fabids</taxon>
        <taxon>Fabales</taxon>
        <taxon>Fabaceae</taxon>
        <taxon>Papilionoideae</taxon>
        <taxon>50 kb inversion clade</taxon>
        <taxon>NPAAA clade</taxon>
        <taxon>Hologalegina</taxon>
        <taxon>IRL clade</taxon>
        <taxon>Trifolieae</taxon>
        <taxon>Trifolium</taxon>
    </lineage>
</organism>
<sequence>MKKLQVKNEKLRGELTRVENAFTDYREKHEIQVGLVSELGEKTAEIARLVEERKKLQEELGALQLSMTPVEDEPEAARGLSTRAELIEKIRALGQDVLDGVKYGFDNAVDQLKILNPTAELNTEGLSMLKRVKNGQIIIPPEYAQMVEDEEDE</sequence>
<reference evidence="2 3" key="1">
    <citation type="journal article" date="2018" name="Front. Plant Sci.">
        <title>Red Clover (Trifolium pratense) and Zigzag Clover (T. medium) - A Picture of Genomic Similarities and Differences.</title>
        <authorList>
            <person name="Dluhosova J."/>
            <person name="Istvanek J."/>
            <person name="Nedelnik J."/>
            <person name="Repkova J."/>
        </authorList>
    </citation>
    <scope>NUCLEOTIDE SEQUENCE [LARGE SCALE GENOMIC DNA]</scope>
    <source>
        <strain evidence="3">cv. 10/8</strain>
        <tissue evidence="2">Leaf</tissue>
    </source>
</reference>
<dbReference type="EMBL" id="LXQA010188614">
    <property type="protein sequence ID" value="MCI31630.1"/>
    <property type="molecule type" value="Genomic_DNA"/>
</dbReference>
<accession>A0A392R773</accession>
<dbReference type="Proteomes" id="UP000265520">
    <property type="component" value="Unassembled WGS sequence"/>
</dbReference>
<dbReference type="AlphaFoldDB" id="A0A392R773"/>
<comment type="caution">
    <text evidence="2">The sequence shown here is derived from an EMBL/GenBank/DDBJ whole genome shotgun (WGS) entry which is preliminary data.</text>
</comment>
<proteinExistence type="predicted"/>
<name>A0A392R773_9FABA</name>
<evidence type="ECO:0000313" key="3">
    <source>
        <dbReference type="Proteomes" id="UP000265520"/>
    </source>
</evidence>